<dbReference type="Proteomes" id="UP000824469">
    <property type="component" value="Unassembled WGS sequence"/>
</dbReference>
<reference evidence="1 2" key="1">
    <citation type="journal article" date="2021" name="Nat. Plants">
        <title>The Taxus genome provides insights into paclitaxel biosynthesis.</title>
        <authorList>
            <person name="Xiong X."/>
            <person name="Gou J."/>
            <person name="Liao Q."/>
            <person name="Li Y."/>
            <person name="Zhou Q."/>
            <person name="Bi G."/>
            <person name="Li C."/>
            <person name="Du R."/>
            <person name="Wang X."/>
            <person name="Sun T."/>
            <person name="Guo L."/>
            <person name="Liang H."/>
            <person name="Lu P."/>
            <person name="Wu Y."/>
            <person name="Zhang Z."/>
            <person name="Ro D.K."/>
            <person name="Shang Y."/>
            <person name="Huang S."/>
            <person name="Yan J."/>
        </authorList>
    </citation>
    <scope>NUCLEOTIDE SEQUENCE [LARGE SCALE GENOMIC DNA]</scope>
    <source>
        <strain evidence="1">Ta-2019</strain>
    </source>
</reference>
<dbReference type="EMBL" id="JAHRHJ020000003">
    <property type="protein sequence ID" value="KAH9321119.1"/>
    <property type="molecule type" value="Genomic_DNA"/>
</dbReference>
<organism evidence="1 2">
    <name type="scientific">Taxus chinensis</name>
    <name type="common">Chinese yew</name>
    <name type="synonym">Taxus wallichiana var. chinensis</name>
    <dbReference type="NCBI Taxonomy" id="29808"/>
    <lineage>
        <taxon>Eukaryota</taxon>
        <taxon>Viridiplantae</taxon>
        <taxon>Streptophyta</taxon>
        <taxon>Embryophyta</taxon>
        <taxon>Tracheophyta</taxon>
        <taxon>Spermatophyta</taxon>
        <taxon>Pinopsida</taxon>
        <taxon>Pinidae</taxon>
        <taxon>Conifers II</taxon>
        <taxon>Cupressales</taxon>
        <taxon>Taxaceae</taxon>
        <taxon>Taxus</taxon>
    </lineage>
</organism>
<feature type="non-terminal residue" evidence="1">
    <location>
        <position position="76"/>
    </location>
</feature>
<gene>
    <name evidence="1" type="ORF">KI387_015758</name>
</gene>
<accession>A0AA38GGF7</accession>
<sequence>MGRSVFMQVGMEANVKIESKNGCFEEWGSWKIVSNLEPLEDNVSCLEQEVKDLKVWLKESLASQMTLDDDVSLLKR</sequence>
<evidence type="ECO:0000313" key="2">
    <source>
        <dbReference type="Proteomes" id="UP000824469"/>
    </source>
</evidence>
<evidence type="ECO:0000313" key="1">
    <source>
        <dbReference type="EMBL" id="KAH9321119.1"/>
    </source>
</evidence>
<comment type="caution">
    <text evidence="1">The sequence shown here is derived from an EMBL/GenBank/DDBJ whole genome shotgun (WGS) entry which is preliminary data.</text>
</comment>
<proteinExistence type="predicted"/>
<dbReference type="AlphaFoldDB" id="A0AA38GGF7"/>
<name>A0AA38GGF7_TAXCH</name>
<protein>
    <submittedName>
        <fullName evidence="1">Uncharacterized protein</fullName>
    </submittedName>
</protein>
<keyword evidence="2" id="KW-1185">Reference proteome</keyword>